<name>A0A7W6H1T8_9RHOB</name>
<sequence>MQGFTLFCAALCIAEIRLRFNVRFGPEAALNTGGRTPTLAAIRTNGNYAQEVNFAKL</sequence>
<dbReference type="EMBL" id="JACIEI010000016">
    <property type="protein sequence ID" value="MBB3995537.1"/>
    <property type="molecule type" value="Genomic_DNA"/>
</dbReference>
<dbReference type="Proteomes" id="UP000530268">
    <property type="component" value="Unassembled WGS sequence"/>
</dbReference>
<comment type="caution">
    <text evidence="1">The sequence shown here is derived from an EMBL/GenBank/DDBJ whole genome shotgun (WGS) entry which is preliminary data.</text>
</comment>
<organism evidence="1 2">
    <name type="scientific">Sulfitobacter undariae</name>
    <dbReference type="NCBI Taxonomy" id="1563671"/>
    <lineage>
        <taxon>Bacteria</taxon>
        <taxon>Pseudomonadati</taxon>
        <taxon>Pseudomonadota</taxon>
        <taxon>Alphaproteobacteria</taxon>
        <taxon>Rhodobacterales</taxon>
        <taxon>Roseobacteraceae</taxon>
        <taxon>Sulfitobacter</taxon>
    </lineage>
</organism>
<evidence type="ECO:0000313" key="2">
    <source>
        <dbReference type="Proteomes" id="UP000530268"/>
    </source>
</evidence>
<accession>A0A7W6H1T8</accession>
<proteinExistence type="predicted"/>
<dbReference type="AlphaFoldDB" id="A0A7W6H1T8"/>
<protein>
    <submittedName>
        <fullName evidence="1">Uncharacterized protein</fullName>
    </submittedName>
</protein>
<evidence type="ECO:0000313" key="1">
    <source>
        <dbReference type="EMBL" id="MBB3995537.1"/>
    </source>
</evidence>
<gene>
    <name evidence="1" type="ORF">GGR95_003194</name>
</gene>
<reference evidence="1 2" key="1">
    <citation type="submission" date="2020-08" db="EMBL/GenBank/DDBJ databases">
        <title>Genomic Encyclopedia of Type Strains, Phase IV (KMG-IV): sequencing the most valuable type-strain genomes for metagenomic binning, comparative biology and taxonomic classification.</title>
        <authorList>
            <person name="Goeker M."/>
        </authorList>
    </citation>
    <scope>NUCLEOTIDE SEQUENCE [LARGE SCALE GENOMIC DNA]</scope>
    <source>
        <strain evidence="1 2">DSM 102234</strain>
    </source>
</reference>
<keyword evidence="2" id="KW-1185">Reference proteome</keyword>